<organism evidence="2">
    <name type="scientific">uncultured Mycobacterium sp</name>
    <dbReference type="NCBI Taxonomy" id="171292"/>
    <lineage>
        <taxon>Bacteria</taxon>
        <taxon>Bacillati</taxon>
        <taxon>Actinomycetota</taxon>
        <taxon>Actinomycetes</taxon>
        <taxon>Mycobacteriales</taxon>
        <taxon>Mycobacteriaceae</taxon>
        <taxon>Mycobacterium</taxon>
        <taxon>environmental samples</taxon>
    </lineage>
</organism>
<dbReference type="AlphaFoldDB" id="A0A1Y5PD49"/>
<name>A0A1Y5PD49_9MYCO</name>
<accession>A0A1Y5PD49</accession>
<protein>
    <submittedName>
        <fullName evidence="2">Uncharacterized protein</fullName>
    </submittedName>
</protein>
<evidence type="ECO:0000256" key="1">
    <source>
        <dbReference type="SAM" id="MobiDB-lite"/>
    </source>
</evidence>
<evidence type="ECO:0000313" key="2">
    <source>
        <dbReference type="EMBL" id="SBS76617.1"/>
    </source>
</evidence>
<sequence>MITNPSIDIEAQKVLGVVARVQDVFGGHREPALPPQFAAERDIEDNLGRGHY</sequence>
<gene>
    <name evidence="2" type="ORF">MHPYR_340026</name>
</gene>
<feature type="region of interest" description="Disordered" evidence="1">
    <location>
        <begin position="29"/>
        <end position="52"/>
    </location>
</feature>
<feature type="compositionally biased region" description="Basic and acidic residues" evidence="1">
    <location>
        <begin position="39"/>
        <end position="52"/>
    </location>
</feature>
<dbReference type="EMBL" id="FLQS01000028">
    <property type="protein sequence ID" value="SBS76617.1"/>
    <property type="molecule type" value="Genomic_DNA"/>
</dbReference>
<reference evidence="2" key="1">
    <citation type="submission" date="2016-03" db="EMBL/GenBank/DDBJ databases">
        <authorList>
            <person name="Ploux O."/>
        </authorList>
    </citation>
    <scope>NUCLEOTIDE SEQUENCE</scope>
    <source>
        <strain evidence="2">UC10</strain>
    </source>
</reference>
<proteinExistence type="predicted"/>